<keyword evidence="2" id="KW-0575">Peroxidase</keyword>
<dbReference type="PANTHER" id="PTHR33930">
    <property type="entry name" value="ALKYL HYDROPEROXIDE REDUCTASE AHPD"/>
    <property type="match status" value="1"/>
</dbReference>
<dbReference type="InterPro" id="IPR003779">
    <property type="entry name" value="CMD-like"/>
</dbReference>
<name>A0A1M5XLI1_9RHOB</name>
<proteinExistence type="predicted"/>
<dbReference type="GO" id="GO:0051920">
    <property type="term" value="F:peroxiredoxin activity"/>
    <property type="evidence" value="ECO:0007669"/>
    <property type="project" value="InterPro"/>
</dbReference>
<dbReference type="PANTHER" id="PTHR33930:SF2">
    <property type="entry name" value="BLR3452 PROTEIN"/>
    <property type="match status" value="1"/>
</dbReference>
<gene>
    <name evidence="2" type="ORF">SAMN05443551_4014</name>
</gene>
<dbReference type="PROSITE" id="PS51257">
    <property type="entry name" value="PROKAR_LIPOPROTEIN"/>
    <property type="match status" value="1"/>
</dbReference>
<feature type="domain" description="Carboxymuconolactone decarboxylase-like" evidence="1">
    <location>
        <begin position="17"/>
        <end position="99"/>
    </location>
</feature>
<evidence type="ECO:0000313" key="2">
    <source>
        <dbReference type="EMBL" id="SHI00697.1"/>
    </source>
</evidence>
<evidence type="ECO:0000313" key="3">
    <source>
        <dbReference type="Proteomes" id="UP000184221"/>
    </source>
</evidence>
<accession>A0A1M5XLI1</accession>
<protein>
    <submittedName>
        <fullName evidence="2">Uncharacterized conserved protein YurZ, alkylhydroperoxidase/carboxymuconolactone decarboxylase family</fullName>
    </submittedName>
</protein>
<dbReference type="InterPro" id="IPR029032">
    <property type="entry name" value="AhpD-like"/>
</dbReference>
<dbReference type="AlphaFoldDB" id="A0A1M5XLI1"/>
<dbReference type="Gene3D" id="1.20.1290.10">
    <property type="entry name" value="AhpD-like"/>
    <property type="match status" value="1"/>
</dbReference>
<dbReference type="EMBL" id="FQXC01000007">
    <property type="protein sequence ID" value="SHI00697.1"/>
    <property type="molecule type" value="Genomic_DNA"/>
</dbReference>
<reference evidence="2 3" key="1">
    <citation type="submission" date="2016-11" db="EMBL/GenBank/DDBJ databases">
        <authorList>
            <person name="Jaros S."/>
            <person name="Januszkiewicz K."/>
            <person name="Wedrychowicz H."/>
        </authorList>
    </citation>
    <scope>NUCLEOTIDE SEQUENCE [LARGE SCALE GENOMIC DNA]</scope>
    <source>
        <strain evidence="2 3">DSM 29431</strain>
    </source>
</reference>
<keyword evidence="2" id="KW-0560">Oxidoreductase</keyword>
<dbReference type="SUPFAM" id="SSF69118">
    <property type="entry name" value="AhpD-like"/>
    <property type="match status" value="1"/>
</dbReference>
<dbReference type="Proteomes" id="UP000184221">
    <property type="component" value="Unassembled WGS sequence"/>
</dbReference>
<dbReference type="Pfam" id="PF02627">
    <property type="entry name" value="CMD"/>
    <property type="match status" value="1"/>
</dbReference>
<evidence type="ECO:0000259" key="1">
    <source>
        <dbReference type="Pfam" id="PF02627"/>
    </source>
</evidence>
<organism evidence="2 3">
    <name type="scientific">Marivita hallyeonensis</name>
    <dbReference type="NCBI Taxonomy" id="996342"/>
    <lineage>
        <taxon>Bacteria</taxon>
        <taxon>Pseudomonadati</taxon>
        <taxon>Pseudomonadota</taxon>
        <taxon>Alphaproteobacteria</taxon>
        <taxon>Rhodobacterales</taxon>
        <taxon>Roseobacteraceae</taxon>
        <taxon>Marivita</taxon>
    </lineage>
</organism>
<dbReference type="OrthoDB" id="425264at2"/>
<dbReference type="RefSeq" id="WP_072779873.1">
    <property type="nucleotide sequence ID" value="NZ_FQXC01000007.1"/>
</dbReference>
<dbReference type="STRING" id="996342.SAMN05443551_4014"/>
<keyword evidence="3" id="KW-1185">Reference proteome</keyword>
<sequence length="104" mass="10559">MTKSMPGAAGDLAEQHPEIWSAYSSLGAACAGAGPLTDREKRLVKLALAIGAGSEGAVHSHSRRAKTEGVENAALTQVALLAIGTLGLPRAVAAKTWIEDVLGA</sequence>